<evidence type="ECO:0000313" key="1">
    <source>
        <dbReference type="EMBL" id="TVT99304.1"/>
    </source>
</evidence>
<accession>A0A5J9SJX2</accession>
<dbReference type="EMBL" id="RWGY01000732">
    <property type="protein sequence ID" value="TVT99304.1"/>
    <property type="molecule type" value="Genomic_DNA"/>
</dbReference>
<dbReference type="Proteomes" id="UP000324897">
    <property type="component" value="Unassembled WGS sequence"/>
</dbReference>
<sequence length="54" mass="6183">MGVGSSQPREVVRELFYSLEKWLQMCPMGERLLPLSFYVNIVEIGMDLHGQKIG</sequence>
<gene>
    <name evidence="1" type="ORF">EJB05_55303</name>
</gene>
<evidence type="ECO:0000313" key="2">
    <source>
        <dbReference type="Proteomes" id="UP000324897"/>
    </source>
</evidence>
<reference evidence="1 2" key="1">
    <citation type="journal article" date="2019" name="Sci. Rep.">
        <title>A high-quality genome of Eragrostis curvula grass provides insights into Poaceae evolution and supports new strategies to enhance forage quality.</title>
        <authorList>
            <person name="Carballo J."/>
            <person name="Santos B.A.C.M."/>
            <person name="Zappacosta D."/>
            <person name="Garbus I."/>
            <person name="Selva J.P."/>
            <person name="Gallo C.A."/>
            <person name="Diaz A."/>
            <person name="Albertini E."/>
            <person name="Caccamo M."/>
            <person name="Echenique V."/>
        </authorList>
    </citation>
    <scope>NUCLEOTIDE SEQUENCE [LARGE SCALE GENOMIC DNA]</scope>
    <source>
        <strain evidence="2">cv. Victoria</strain>
        <tissue evidence="1">Leaf</tissue>
    </source>
</reference>
<dbReference type="AlphaFoldDB" id="A0A5J9SJX2"/>
<protein>
    <submittedName>
        <fullName evidence="1">Uncharacterized protein</fullName>
    </submittedName>
</protein>
<dbReference type="Gramene" id="TVT99304">
    <property type="protein sequence ID" value="TVT99304"/>
    <property type="gene ID" value="EJB05_55303"/>
</dbReference>
<proteinExistence type="predicted"/>
<comment type="caution">
    <text evidence="1">The sequence shown here is derived from an EMBL/GenBank/DDBJ whole genome shotgun (WGS) entry which is preliminary data.</text>
</comment>
<name>A0A5J9SJX2_9POAL</name>
<keyword evidence="2" id="KW-1185">Reference proteome</keyword>
<organism evidence="1 2">
    <name type="scientific">Eragrostis curvula</name>
    <name type="common">weeping love grass</name>
    <dbReference type="NCBI Taxonomy" id="38414"/>
    <lineage>
        <taxon>Eukaryota</taxon>
        <taxon>Viridiplantae</taxon>
        <taxon>Streptophyta</taxon>
        <taxon>Embryophyta</taxon>
        <taxon>Tracheophyta</taxon>
        <taxon>Spermatophyta</taxon>
        <taxon>Magnoliopsida</taxon>
        <taxon>Liliopsida</taxon>
        <taxon>Poales</taxon>
        <taxon>Poaceae</taxon>
        <taxon>PACMAD clade</taxon>
        <taxon>Chloridoideae</taxon>
        <taxon>Eragrostideae</taxon>
        <taxon>Eragrostidinae</taxon>
        <taxon>Eragrostis</taxon>
    </lineage>
</organism>